<protein>
    <submittedName>
        <fullName evidence="4">Long-chain acyl-CoA synthetase</fullName>
    </submittedName>
</protein>
<name>A0A1H4U213_9BACT</name>
<evidence type="ECO:0000256" key="2">
    <source>
        <dbReference type="ARBA" id="ARBA00022840"/>
    </source>
</evidence>
<organism evidence="4 5">
    <name type="scientific">Terriglobus roseus</name>
    <dbReference type="NCBI Taxonomy" id="392734"/>
    <lineage>
        <taxon>Bacteria</taxon>
        <taxon>Pseudomonadati</taxon>
        <taxon>Acidobacteriota</taxon>
        <taxon>Terriglobia</taxon>
        <taxon>Terriglobales</taxon>
        <taxon>Acidobacteriaceae</taxon>
        <taxon>Terriglobus</taxon>
    </lineage>
</organism>
<dbReference type="GO" id="GO:0004467">
    <property type="term" value="F:long-chain fatty acid-CoA ligase activity"/>
    <property type="evidence" value="ECO:0007669"/>
    <property type="project" value="TreeGrafter"/>
</dbReference>
<dbReference type="GO" id="GO:0005524">
    <property type="term" value="F:ATP binding"/>
    <property type="evidence" value="ECO:0007669"/>
    <property type="project" value="UniProtKB-KW"/>
</dbReference>
<dbReference type="Pfam" id="PF23562">
    <property type="entry name" value="AMP-binding_C_3"/>
    <property type="match status" value="1"/>
</dbReference>
<dbReference type="InterPro" id="IPR020845">
    <property type="entry name" value="AMP-binding_CS"/>
</dbReference>
<reference evidence="4 5" key="1">
    <citation type="submission" date="2016-10" db="EMBL/GenBank/DDBJ databases">
        <authorList>
            <person name="de Groot N.N."/>
        </authorList>
    </citation>
    <scope>NUCLEOTIDE SEQUENCE [LARGE SCALE GENOMIC DNA]</scope>
    <source>
        <strain evidence="4 5">AB35.6</strain>
    </source>
</reference>
<dbReference type="RefSeq" id="WP_074655604.1">
    <property type="nucleotide sequence ID" value="NZ_FNSD01000001.1"/>
</dbReference>
<dbReference type="InterPro" id="IPR042099">
    <property type="entry name" value="ANL_N_sf"/>
</dbReference>
<evidence type="ECO:0000313" key="4">
    <source>
        <dbReference type="EMBL" id="SEC62775.1"/>
    </source>
</evidence>
<dbReference type="PANTHER" id="PTHR43272:SF33">
    <property type="entry name" value="AMP-BINDING DOMAIN-CONTAINING PROTEIN-RELATED"/>
    <property type="match status" value="1"/>
</dbReference>
<dbReference type="CDD" id="cd05907">
    <property type="entry name" value="VL_LC_FACS_like"/>
    <property type="match status" value="1"/>
</dbReference>
<dbReference type="SUPFAM" id="SSF56801">
    <property type="entry name" value="Acetyl-CoA synthetase-like"/>
    <property type="match status" value="1"/>
</dbReference>
<dbReference type="PROSITE" id="PS00455">
    <property type="entry name" value="AMP_BINDING"/>
    <property type="match status" value="1"/>
</dbReference>
<sequence length="586" mass="64056">MQLRTLNDVFRNATSRGESRAILTPSGDQWLPISCNALYWRTRRLAAWLLAHGIHKGDRVALIAENRWEWPVTDFACLAIGAIDVPMFPTLTSDQTAAQLRDSGAKIVFVSTPDLATKVLKADLDVTVVVMEANGQHIAFADLVAGDEPGTRDAEFDATLNAIEPSDIATIIYTSGTTGDAKGVVLTHGNIASNLTETTDLFRFGADDLMVSFLPLSHVTARHIDYLFYAENVTLAYVSRPERVLPAMAAVKPTIFVAVPRVYERVRQSAEGKALKAGGLKAKIFAWAIKTGGEHRNKVAQAQGDPSSIAWKIASKLVYSKLREAFGGRVKVFVAGGAPLGIDLARWFADAGIPIFEGYGLTETSPVIAVNLPGKNKLGTIGPKLKNLDVRFAEDGELEVRGPSVFQGYWQKPEQTAAVMDGEWFRTGDIGAVDSEGFLSITDRKRELIKTVSGKFIAPQPIENKLKVSPLIGFAALQGDTRKYVTAIVSPNLVALDEWAREQGISTADRAALVREPKVIARYQQEFDRVNADASPWEKVKRFRLVPDEWTVDSGEMTPSLKLKRRIVAAKYASEIDALYTGAEAE</sequence>
<evidence type="ECO:0000256" key="1">
    <source>
        <dbReference type="ARBA" id="ARBA00022741"/>
    </source>
</evidence>
<dbReference type="OrthoDB" id="9765680at2"/>
<dbReference type="Proteomes" id="UP000182409">
    <property type="component" value="Unassembled WGS sequence"/>
</dbReference>
<feature type="domain" description="AMP-dependent synthetase/ligase" evidence="3">
    <location>
        <begin position="11"/>
        <end position="410"/>
    </location>
</feature>
<keyword evidence="2" id="KW-0067">ATP-binding</keyword>
<dbReference type="InterPro" id="IPR000873">
    <property type="entry name" value="AMP-dep_synth/lig_dom"/>
</dbReference>
<accession>A0A1H4U213</accession>
<dbReference type="EMBL" id="FNSD01000001">
    <property type="protein sequence ID" value="SEC62775.1"/>
    <property type="molecule type" value="Genomic_DNA"/>
</dbReference>
<evidence type="ECO:0000313" key="5">
    <source>
        <dbReference type="Proteomes" id="UP000182409"/>
    </source>
</evidence>
<dbReference type="Gene3D" id="3.40.50.12780">
    <property type="entry name" value="N-terminal domain of ligase-like"/>
    <property type="match status" value="1"/>
</dbReference>
<keyword evidence="1" id="KW-0547">Nucleotide-binding</keyword>
<proteinExistence type="predicted"/>
<dbReference type="AlphaFoldDB" id="A0A1H4U213"/>
<dbReference type="PANTHER" id="PTHR43272">
    <property type="entry name" value="LONG-CHAIN-FATTY-ACID--COA LIGASE"/>
    <property type="match status" value="1"/>
</dbReference>
<dbReference type="Pfam" id="PF00501">
    <property type="entry name" value="AMP-binding"/>
    <property type="match status" value="1"/>
</dbReference>
<evidence type="ECO:0000259" key="3">
    <source>
        <dbReference type="Pfam" id="PF00501"/>
    </source>
</evidence>
<gene>
    <name evidence="4" type="ORF">SAMN05443244_3932</name>
</gene>
<dbReference type="GO" id="GO:0016020">
    <property type="term" value="C:membrane"/>
    <property type="evidence" value="ECO:0007669"/>
    <property type="project" value="TreeGrafter"/>
</dbReference>